<accession>A0AAD5WVY5</accession>
<organism evidence="8 9">
    <name type="scientific">Zalerion maritima</name>
    <dbReference type="NCBI Taxonomy" id="339359"/>
    <lineage>
        <taxon>Eukaryota</taxon>
        <taxon>Fungi</taxon>
        <taxon>Dikarya</taxon>
        <taxon>Ascomycota</taxon>
        <taxon>Pezizomycotina</taxon>
        <taxon>Sordariomycetes</taxon>
        <taxon>Lulworthiomycetidae</taxon>
        <taxon>Lulworthiales</taxon>
        <taxon>Lulworthiaceae</taxon>
        <taxon>Zalerion</taxon>
    </lineage>
</organism>
<evidence type="ECO:0000256" key="2">
    <source>
        <dbReference type="ARBA" id="ARBA00012485"/>
    </source>
</evidence>
<dbReference type="PANTHER" id="PTHR45700">
    <property type="entry name" value="UBIQUITIN-PROTEIN LIGASE E3C"/>
    <property type="match status" value="1"/>
</dbReference>
<gene>
    <name evidence="8" type="ORF">MKZ38_009815</name>
</gene>
<feature type="compositionally biased region" description="Polar residues" evidence="6">
    <location>
        <begin position="469"/>
        <end position="480"/>
    </location>
</feature>
<feature type="region of interest" description="Disordered" evidence="6">
    <location>
        <begin position="450"/>
        <end position="491"/>
    </location>
</feature>
<feature type="compositionally biased region" description="Polar residues" evidence="6">
    <location>
        <begin position="1210"/>
        <end position="1226"/>
    </location>
</feature>
<dbReference type="Gene3D" id="3.90.1750.10">
    <property type="entry name" value="Hect, E3 ligase catalytic domains"/>
    <property type="match status" value="1"/>
</dbReference>
<dbReference type="Gene3D" id="3.30.2410.10">
    <property type="entry name" value="Hect, E3 ligase catalytic domain"/>
    <property type="match status" value="1"/>
</dbReference>
<reference evidence="8" key="1">
    <citation type="submission" date="2022-07" db="EMBL/GenBank/DDBJ databases">
        <title>Draft genome sequence of Zalerion maritima ATCC 34329, a (micro)plastics degrading marine fungus.</title>
        <authorList>
            <person name="Paco A."/>
            <person name="Goncalves M.F.M."/>
            <person name="Rocha-Santos T.A.P."/>
            <person name="Alves A."/>
        </authorList>
    </citation>
    <scope>NUCLEOTIDE SEQUENCE</scope>
    <source>
        <strain evidence="8">ATCC 34329</strain>
    </source>
</reference>
<evidence type="ECO:0000256" key="4">
    <source>
        <dbReference type="ARBA" id="ARBA00022786"/>
    </source>
</evidence>
<comment type="catalytic activity">
    <reaction evidence="1">
        <text>S-ubiquitinyl-[E2 ubiquitin-conjugating enzyme]-L-cysteine + [acceptor protein]-L-lysine = [E2 ubiquitin-conjugating enzyme]-L-cysteine + N(6)-ubiquitinyl-[acceptor protein]-L-lysine.</text>
        <dbReference type="EC" id="2.3.2.26"/>
    </reaction>
</comment>
<feature type="compositionally biased region" description="Low complexity" evidence="6">
    <location>
        <begin position="228"/>
        <end position="238"/>
    </location>
</feature>
<proteinExistence type="predicted"/>
<evidence type="ECO:0000313" key="9">
    <source>
        <dbReference type="Proteomes" id="UP001201980"/>
    </source>
</evidence>
<feature type="active site" description="Glycyl thioester intermediate" evidence="5">
    <location>
        <position position="1311"/>
    </location>
</feature>
<protein>
    <recommendedName>
        <fullName evidence="2">HECT-type E3 ubiquitin transferase</fullName>
        <ecNumber evidence="2">2.3.2.26</ecNumber>
    </recommendedName>
</protein>
<feature type="compositionally biased region" description="Polar residues" evidence="6">
    <location>
        <begin position="44"/>
        <end position="55"/>
    </location>
</feature>
<feature type="region of interest" description="Disordered" evidence="6">
    <location>
        <begin position="370"/>
        <end position="396"/>
    </location>
</feature>
<feature type="domain" description="HECT" evidence="7">
    <location>
        <begin position="951"/>
        <end position="1343"/>
    </location>
</feature>
<feature type="compositionally biased region" description="Polar residues" evidence="6">
    <location>
        <begin position="370"/>
        <end position="393"/>
    </location>
</feature>
<feature type="compositionally biased region" description="Basic and acidic residues" evidence="6">
    <location>
        <begin position="17"/>
        <end position="41"/>
    </location>
</feature>
<evidence type="ECO:0000256" key="1">
    <source>
        <dbReference type="ARBA" id="ARBA00000885"/>
    </source>
</evidence>
<feature type="region of interest" description="Disordered" evidence="6">
    <location>
        <begin position="330"/>
        <end position="353"/>
    </location>
</feature>
<dbReference type="CDD" id="cd00078">
    <property type="entry name" value="HECTc"/>
    <property type="match status" value="1"/>
</dbReference>
<dbReference type="Gene3D" id="3.30.2160.10">
    <property type="entry name" value="Hect, E3 ligase catalytic domain"/>
    <property type="match status" value="1"/>
</dbReference>
<dbReference type="PROSITE" id="PS50237">
    <property type="entry name" value="HECT"/>
    <property type="match status" value="1"/>
</dbReference>
<dbReference type="GO" id="GO:0000209">
    <property type="term" value="P:protein polyubiquitination"/>
    <property type="evidence" value="ECO:0007669"/>
    <property type="project" value="InterPro"/>
</dbReference>
<dbReference type="Pfam" id="PF00632">
    <property type="entry name" value="HECT"/>
    <property type="match status" value="1"/>
</dbReference>
<keyword evidence="9" id="KW-1185">Reference proteome</keyword>
<dbReference type="InterPro" id="IPR035983">
    <property type="entry name" value="Hect_E3_ubiquitin_ligase"/>
</dbReference>
<dbReference type="SUPFAM" id="SSF56204">
    <property type="entry name" value="Hect, E3 ligase catalytic domain"/>
    <property type="match status" value="2"/>
</dbReference>
<dbReference type="SMART" id="SM00119">
    <property type="entry name" value="HECTc"/>
    <property type="match status" value="1"/>
</dbReference>
<sequence length="1343" mass="150584">MAPWPTRIGSRPNQDATARDTPRDHVRNPERSRERERDRIADAPNTSMTEQQNLQRLLHPSGLGNLDLYTGPHLPLDGDSSSSDDEGGFRPGPKRPARPPGHTRSMSHPFPSIFPLRKKPSANANIGRTPANDSDNDTPSSSAGPRRLVQAPGPPNMSNPGGDNLRMRSKMRPPPLQPPNHARRRGGPAGGSKDFATGNCMTCASPLRWPKDVTVFKCTRCMTVIDLQPYDPSQQPQPQRRDRDRDRDGGGRQGPPIHNVPGSPRLHPKDAEILKRASRIEVSSISLDHTKGLVRKCLKTYLNSVLQPSIRLSTESPPLHDTNPFKKQLEEERRKAAESRMPNGDPSKNESTPPILISGYFDAAVDQPTLNLPKTRPQTTNANPSAHQLSTSYPEHRSPSFGLMNDCADENAPLATRQEIEAKRLFKPLEDYIISCLNSFECLNNSFPARRPSVSGPRPSIDQIRPSFSGGTRPQISKGSVQMDAPSSDRKQSFAIETHDRKSSIPTEPILTDFDAKLLLVGDFAENGLWWTGNQDELKPTRAQIPRHDSATTHSIVNGRSPCMDWTDLDAWYSIIINTAESWESVYDELVGTGCAELRTSEELQELESHILAAQEHTQRLLLKATEMVLKRPGRVVTEPHELRFLLVLLTNPLLHGPNTGFRGKYRLLPSPGLPRGRDAQSGPQGPVSGHHSGIIKRILGLIANVPVECHNHLISWFSRLPERRFRQFKDLVSSFVTYRLSRQHTKLDGDKIDVMGGLIPNMPVGRPGSSAATLHAALGSPARREKKLEEPPKKIAYDDDWQIRAAARVMSLLFTANNIPPPRRPELSSIQATEIGSARDRAQIHSQILPSSEFYNSLLDYSDLIADYEAWESKRGRFSFCQYPFFLSIWAKIKIMEHDARKQMEFRAREAFFDSIMTRKAASQWLVLRVRRDCLVEDSLKSVSEVVGSGSEDIKKGLKIDFVGEEGVDAGGLRKEWFQILIREVFHPDHGMFIYDEDSQYCYFNPNSFETSDQFFLVGVVLGLAIYNCTILDVAFPPFAFRKLLAAAPTPTLPIATNPRQTMSYGLEDLAEYRPRLAKGLQQLLEFDGDVESTFCLDFVVETDKYGAKVQVPLCPGGENMPVTNVNRREYVDLIVRNHLDIAVSRQFEPFKRGFFTVCGGNALSLFRPEEIELLVRGSDEALDINSLRAVAEYENWRKEAPPQHLGHSFTSPNTSNPTPRQATHQQESRSRNRQRSKSALTDRLHPEDTEPTIRWFWESFESATPTNQRRLLSFITGSDRIPATGAASLVIKINCLGDDCGRYPIARTCFNILQLHRYRNKKRLESVLWGAVNGSEGFGLK</sequence>
<evidence type="ECO:0000256" key="3">
    <source>
        <dbReference type="ARBA" id="ARBA00022679"/>
    </source>
</evidence>
<dbReference type="EC" id="2.3.2.26" evidence="2"/>
<dbReference type="Proteomes" id="UP001201980">
    <property type="component" value="Unassembled WGS sequence"/>
</dbReference>
<evidence type="ECO:0000256" key="6">
    <source>
        <dbReference type="SAM" id="MobiDB-lite"/>
    </source>
</evidence>
<evidence type="ECO:0000256" key="5">
    <source>
        <dbReference type="PROSITE-ProRule" id="PRU00104"/>
    </source>
</evidence>
<evidence type="ECO:0000313" key="8">
    <source>
        <dbReference type="EMBL" id="KAJ2906952.1"/>
    </source>
</evidence>
<dbReference type="PANTHER" id="PTHR45700:SF9">
    <property type="entry name" value="HECT-TYPE E3 UBIQUITIN TRANSFERASE"/>
    <property type="match status" value="1"/>
</dbReference>
<feature type="region of interest" description="Disordered" evidence="6">
    <location>
        <begin position="1"/>
        <end position="193"/>
    </location>
</feature>
<feature type="region of interest" description="Disordered" evidence="6">
    <location>
        <begin position="228"/>
        <end position="268"/>
    </location>
</feature>
<dbReference type="InterPro" id="IPR044611">
    <property type="entry name" value="E3A/B/C-like"/>
</dbReference>
<keyword evidence="3" id="KW-0808">Transferase</keyword>
<comment type="caution">
    <text evidence="8">The sequence shown here is derived from an EMBL/GenBank/DDBJ whole genome shotgun (WGS) entry which is preliminary data.</text>
</comment>
<name>A0AAD5WVY5_9PEZI</name>
<keyword evidence="4 5" id="KW-0833">Ubl conjugation pathway</keyword>
<dbReference type="EMBL" id="JAKWBI020000007">
    <property type="protein sequence ID" value="KAJ2906952.1"/>
    <property type="molecule type" value="Genomic_DNA"/>
</dbReference>
<evidence type="ECO:0000259" key="7">
    <source>
        <dbReference type="PROSITE" id="PS50237"/>
    </source>
</evidence>
<dbReference type="GO" id="GO:0061630">
    <property type="term" value="F:ubiquitin protein ligase activity"/>
    <property type="evidence" value="ECO:0007669"/>
    <property type="project" value="UniProtKB-EC"/>
</dbReference>
<feature type="region of interest" description="Disordered" evidence="6">
    <location>
        <begin position="1203"/>
        <end position="1247"/>
    </location>
</feature>
<feature type="compositionally biased region" description="Basic and acidic residues" evidence="6">
    <location>
        <begin position="239"/>
        <end position="250"/>
    </location>
</feature>
<feature type="compositionally biased region" description="Polar residues" evidence="6">
    <location>
        <begin position="122"/>
        <end position="143"/>
    </location>
</feature>
<dbReference type="InterPro" id="IPR000569">
    <property type="entry name" value="HECT_dom"/>
</dbReference>